<proteinExistence type="predicted"/>
<reference evidence="1" key="1">
    <citation type="journal article" date="2023" name="Mol. Ecol. Resour.">
        <title>Chromosome-level genome assembly of a triploid poplar Populus alba 'Berolinensis'.</title>
        <authorList>
            <person name="Chen S."/>
            <person name="Yu Y."/>
            <person name="Wang X."/>
            <person name="Wang S."/>
            <person name="Zhang T."/>
            <person name="Zhou Y."/>
            <person name="He R."/>
            <person name="Meng N."/>
            <person name="Wang Y."/>
            <person name="Liu W."/>
            <person name="Liu Z."/>
            <person name="Liu J."/>
            <person name="Guo Q."/>
            <person name="Huang H."/>
            <person name="Sederoff R.R."/>
            <person name="Wang G."/>
            <person name="Qu G."/>
            <person name="Chen S."/>
        </authorList>
    </citation>
    <scope>NUCLEOTIDE SEQUENCE</scope>
    <source>
        <strain evidence="1">SC-2020</strain>
    </source>
</reference>
<organism evidence="1 2">
    <name type="scientific">Populus alba x Populus x berolinensis</name>
    <dbReference type="NCBI Taxonomy" id="444605"/>
    <lineage>
        <taxon>Eukaryota</taxon>
        <taxon>Viridiplantae</taxon>
        <taxon>Streptophyta</taxon>
        <taxon>Embryophyta</taxon>
        <taxon>Tracheophyta</taxon>
        <taxon>Spermatophyta</taxon>
        <taxon>Magnoliopsida</taxon>
        <taxon>eudicotyledons</taxon>
        <taxon>Gunneridae</taxon>
        <taxon>Pentapetalae</taxon>
        <taxon>rosids</taxon>
        <taxon>fabids</taxon>
        <taxon>Malpighiales</taxon>
        <taxon>Salicaceae</taxon>
        <taxon>Saliceae</taxon>
        <taxon>Populus</taxon>
    </lineage>
</organism>
<protein>
    <submittedName>
        <fullName evidence="1">Uncharacterized protein</fullName>
    </submittedName>
</protein>
<evidence type="ECO:0000313" key="1">
    <source>
        <dbReference type="EMBL" id="KAJ6951130.1"/>
    </source>
</evidence>
<dbReference type="EMBL" id="JAQIZT010000019">
    <property type="protein sequence ID" value="KAJ6951130.1"/>
    <property type="molecule type" value="Genomic_DNA"/>
</dbReference>
<comment type="caution">
    <text evidence="1">The sequence shown here is derived from an EMBL/GenBank/DDBJ whole genome shotgun (WGS) entry which is preliminary data.</text>
</comment>
<dbReference type="AlphaFoldDB" id="A0AAD6PMU6"/>
<evidence type="ECO:0000313" key="2">
    <source>
        <dbReference type="Proteomes" id="UP001164929"/>
    </source>
</evidence>
<accession>A0AAD6PMU6</accession>
<sequence length="107" mass="11847">MLEPDLCLTHTSPVEPTVAHVAVEQTMTTSCSSFELSSEVELWDFHSSSITQLASECVWHKEIVPDSKIMHCGNRDLYAKLQYSPTFAMSPGASAEAKQICKLQCAR</sequence>
<gene>
    <name evidence="1" type="ORF">NC653_040488</name>
</gene>
<dbReference type="Proteomes" id="UP001164929">
    <property type="component" value="Chromosome 19"/>
</dbReference>
<name>A0AAD6PMU6_9ROSI</name>
<keyword evidence="2" id="KW-1185">Reference proteome</keyword>